<evidence type="ECO:0008006" key="2">
    <source>
        <dbReference type="Google" id="ProtNLM"/>
    </source>
</evidence>
<dbReference type="AlphaFoldDB" id="A0A381W621"/>
<name>A0A381W621_9ZZZZ</name>
<protein>
    <recommendedName>
        <fullName evidence="2">Capsule assembly Wzi family protein</fullName>
    </recommendedName>
</protein>
<feature type="non-terminal residue" evidence="1">
    <location>
        <position position="509"/>
    </location>
</feature>
<dbReference type="EMBL" id="UINC01010823">
    <property type="protein sequence ID" value="SVA48006.1"/>
    <property type="molecule type" value="Genomic_DNA"/>
</dbReference>
<dbReference type="Gene3D" id="2.40.160.130">
    <property type="entry name" value="Capsule assembly protein Wzi"/>
    <property type="match status" value="1"/>
</dbReference>
<accession>A0A381W621</accession>
<organism evidence="1">
    <name type="scientific">marine metagenome</name>
    <dbReference type="NCBI Taxonomy" id="408172"/>
    <lineage>
        <taxon>unclassified sequences</taxon>
        <taxon>metagenomes</taxon>
        <taxon>ecological metagenomes</taxon>
    </lineage>
</organism>
<reference evidence="1" key="1">
    <citation type="submission" date="2018-05" db="EMBL/GenBank/DDBJ databases">
        <authorList>
            <person name="Lanie J.A."/>
            <person name="Ng W.-L."/>
            <person name="Kazmierczak K.M."/>
            <person name="Andrzejewski T.M."/>
            <person name="Davidsen T.M."/>
            <person name="Wayne K.J."/>
            <person name="Tettelin H."/>
            <person name="Glass J.I."/>
            <person name="Rusch D."/>
            <person name="Podicherti R."/>
            <person name="Tsui H.-C.T."/>
            <person name="Winkler M.E."/>
        </authorList>
    </citation>
    <scope>NUCLEOTIDE SEQUENCE</scope>
</reference>
<gene>
    <name evidence="1" type="ORF">METZ01_LOCUS100860</name>
</gene>
<proteinExistence type="predicted"/>
<dbReference type="InterPro" id="IPR038636">
    <property type="entry name" value="Wzi_sf"/>
</dbReference>
<sequence length="509" mass="58612">MNFWKNIFFNMLTLTCLFGWTGLPLEPNHPAHVYLRRQAALGNVPLSILSKAPISTIHTAISLSKINTSLSNRLLRDLGLPSKKSGLIHPFQKHALSGISKSFFKFDPNEPASHLLSIAQDTLTFWADWIEHGSLSGKDSGKKYFKDQLSVQGILYDKVYAYSRFIMHRISGEDPAFAQDYQNEWTKFFPDINMSIWYTTEASFYIKNQLFDIEIARTPYSWGWSTTQSPIIASAAVPFSRVALYKTLGSFRLQALHGSLLYSSIDSTHQSNIKKEKYVAAHRLEWDMSSNMTVSFTEMVLYGDRPPEIGYINPVAFYWAQEHNLGDLDNIIMATDMAWRLRPGFIFYHTLLWDELSWLDLFKDWWGNKFVYQIGSFYTPKNIRLPDIRLEYTQCRPWVYTHSDFPFSHAGQLIGFPYGPSSRVLRLETFWFPTDRIELEASLARIEKGTGFGSDVSDNYDERDRSLDLSTPLLLGPIEESFRLYVKSAILLTDMLTIQVLVHNDINQT</sequence>
<evidence type="ECO:0000313" key="1">
    <source>
        <dbReference type="EMBL" id="SVA48006.1"/>
    </source>
</evidence>